<dbReference type="RefSeq" id="WP_173559669.1">
    <property type="nucleotide sequence ID" value="NZ_JAPIUZ010000003.1"/>
</dbReference>
<dbReference type="Gene3D" id="3.30.559.30">
    <property type="entry name" value="Nonribosomal peptide synthetase, condensation domain"/>
    <property type="match status" value="1"/>
</dbReference>
<dbReference type="Gene3D" id="3.40.50.12780">
    <property type="entry name" value="N-terminal domain of ligase-like"/>
    <property type="match status" value="1"/>
</dbReference>
<comment type="caution">
    <text evidence="5">The sequence shown here is derived from an EMBL/GenBank/DDBJ whole genome shotgun (WGS) entry which is preliminary data.</text>
</comment>
<dbReference type="SMART" id="SM00823">
    <property type="entry name" value="PKS_PP"/>
    <property type="match status" value="1"/>
</dbReference>
<accession>A0ABT3QEK6</accession>
<dbReference type="Gene3D" id="3.40.50.1820">
    <property type="entry name" value="alpha/beta hydrolase"/>
    <property type="match status" value="1"/>
</dbReference>
<evidence type="ECO:0000256" key="2">
    <source>
        <dbReference type="ARBA" id="ARBA00022450"/>
    </source>
</evidence>
<dbReference type="SUPFAM" id="SSF56801">
    <property type="entry name" value="Acetyl-CoA synthetase-like"/>
    <property type="match status" value="1"/>
</dbReference>
<protein>
    <submittedName>
        <fullName evidence="5">Amino acid adenylation domain-containing protein</fullName>
    </submittedName>
</protein>
<dbReference type="InterPro" id="IPR029058">
    <property type="entry name" value="AB_hydrolase_fold"/>
</dbReference>
<gene>
    <name evidence="5" type="ORF">OQ497_07020</name>
</gene>
<evidence type="ECO:0000256" key="3">
    <source>
        <dbReference type="ARBA" id="ARBA00022553"/>
    </source>
</evidence>
<dbReference type="Pfam" id="PF00975">
    <property type="entry name" value="Thioesterase"/>
    <property type="match status" value="1"/>
</dbReference>
<dbReference type="PROSITE" id="PS00012">
    <property type="entry name" value="PHOSPHOPANTETHEINE"/>
    <property type="match status" value="1"/>
</dbReference>
<evidence type="ECO:0000256" key="1">
    <source>
        <dbReference type="ARBA" id="ARBA00001957"/>
    </source>
</evidence>
<keyword evidence="2" id="KW-0596">Phosphopantetheine</keyword>
<dbReference type="Gene3D" id="3.30.559.10">
    <property type="entry name" value="Chloramphenicol acetyltransferase-like domain"/>
    <property type="match status" value="1"/>
</dbReference>
<dbReference type="InterPro" id="IPR042099">
    <property type="entry name" value="ANL_N_sf"/>
</dbReference>
<dbReference type="InterPro" id="IPR001242">
    <property type="entry name" value="Condensation_dom"/>
</dbReference>
<keyword evidence="3" id="KW-0597">Phosphoprotein</keyword>
<dbReference type="Pfam" id="PF00550">
    <property type="entry name" value="PP-binding"/>
    <property type="match status" value="1"/>
</dbReference>
<dbReference type="InterPro" id="IPR006162">
    <property type="entry name" value="Ppantetheine_attach_site"/>
</dbReference>
<reference evidence="5 6" key="1">
    <citation type="submission" date="2022-11" db="EMBL/GenBank/DDBJ databases">
        <title>Genome sequencing of Acetobacter type strain.</title>
        <authorList>
            <person name="Heo J."/>
            <person name="Lee D."/>
            <person name="Han B.-H."/>
            <person name="Hong S.-B."/>
            <person name="Kwon S.-W."/>
        </authorList>
    </citation>
    <scope>NUCLEOTIDE SEQUENCE [LARGE SCALE GENOMIC DNA]</scope>
    <source>
        <strain evidence="5 6">KACC 21253</strain>
    </source>
</reference>
<dbReference type="Gene3D" id="3.30.300.30">
    <property type="match status" value="1"/>
</dbReference>
<name>A0ABT3QEK6_9PROT</name>
<feature type="domain" description="Carrier" evidence="4">
    <location>
        <begin position="961"/>
        <end position="1035"/>
    </location>
</feature>
<dbReference type="InterPro" id="IPR000873">
    <property type="entry name" value="AMP-dep_synth/lig_dom"/>
</dbReference>
<organism evidence="5 6">
    <name type="scientific">Acetobacter thailandicus</name>
    <dbReference type="NCBI Taxonomy" id="1502842"/>
    <lineage>
        <taxon>Bacteria</taxon>
        <taxon>Pseudomonadati</taxon>
        <taxon>Pseudomonadota</taxon>
        <taxon>Alphaproteobacteria</taxon>
        <taxon>Acetobacterales</taxon>
        <taxon>Acetobacteraceae</taxon>
        <taxon>Acetobacter</taxon>
    </lineage>
</organism>
<dbReference type="SUPFAM" id="SSF47336">
    <property type="entry name" value="ACP-like"/>
    <property type="match status" value="1"/>
</dbReference>
<dbReference type="SMART" id="SM00824">
    <property type="entry name" value="PKS_TE"/>
    <property type="match status" value="1"/>
</dbReference>
<dbReference type="SUPFAM" id="SSF53474">
    <property type="entry name" value="alpha/beta-Hydrolases"/>
    <property type="match status" value="1"/>
</dbReference>
<dbReference type="Proteomes" id="UP001301152">
    <property type="component" value="Unassembled WGS sequence"/>
</dbReference>
<dbReference type="InterPro" id="IPR001031">
    <property type="entry name" value="Thioesterase"/>
</dbReference>
<dbReference type="PROSITE" id="PS50075">
    <property type="entry name" value="CARRIER"/>
    <property type="match status" value="1"/>
</dbReference>
<dbReference type="InterPro" id="IPR045851">
    <property type="entry name" value="AMP-bd_C_sf"/>
</dbReference>
<dbReference type="InterPro" id="IPR020845">
    <property type="entry name" value="AMP-binding_CS"/>
</dbReference>
<dbReference type="SUPFAM" id="SSF52777">
    <property type="entry name" value="CoA-dependent acyltransferases"/>
    <property type="match status" value="2"/>
</dbReference>
<dbReference type="NCBIfam" id="TIGR01733">
    <property type="entry name" value="AA-adenyl-dom"/>
    <property type="match status" value="1"/>
</dbReference>
<dbReference type="Pfam" id="PF00501">
    <property type="entry name" value="AMP-binding"/>
    <property type="match status" value="1"/>
</dbReference>
<dbReference type="Pfam" id="PF00668">
    <property type="entry name" value="Condensation"/>
    <property type="match status" value="1"/>
</dbReference>
<sequence length="1339" mass="147674">MSRKELPDLLPITTAQRGLWMAQYIAPPGSSFNIAEALYLDGDIDEELFLRSLYEVRHEIAILRSRIFSDSENLYLTFISDDVTFPLIDMSNYPDPDTSAWDWMQKETRKPTDITTQSLWKNALIRLGHQRYVWFHCGHHIVLDGFTGGLVAARVAQVYSARAEGREPGLSEYNSPEILSEQERIYGESRRYEADKEYWRRELTDLPEPVSLSVRPHKPLTGENGGELAREISLSAESVERITEVGKAYGGSLPQTLTALLAAYIFLVTEQNDLVVGMPVSARVNRILRKTPGMVANGIVLRFHFDEGITFSDLVQQSRSVMMRALRHQLFRYEELRRTLGLLETGQHITRLGINIEPFNYRLAFGECVARNRNISNGSMQDLTFFVFDRQDGRGLVIQADANPALYTAEELDAHLERIRLMVNKILERPGQCISSVTLVSAEEEALHAAEEEAAVRLWPDNDAASLLMQSLDRKGHESALIDCDGTVSSRFLYEEAEHLAKRLKAAGLAPGHLVAVALPRDRRMVIALLAILKAGCAWVAIDTESPRGRAAVILEEANPALVIIGDHALTSWFDGYAVLVLSLDKKEELPITDLSGAAFSVPPQTAYVSFTSGTTGRPKGVVVPCSALYNLLLSMTETVDFTKNDRLLAVTGLTFDISVLELLMPVVAGGCVVVATHADVRNPHMMVQKIHLCGVTFLQATPTLYKTFTGSGLTSALCGLTLLTGGEALSPGLASELFANSRAVFNVYGPTETTIWSTAYRLTAESCANPPVGRPLANTSLFIVNRDGNALPDGVTGELLIAGAGVATGYLNRPDLTQERFIVAPSGERAYRTGDRAVRTADGLVWLSGRADDQVKIRGMRIETGEVESVLMQLPGVRQAAVLAEKSADDMTTVLVACLVADQHDSVVIRRQISEKLPAQMVPGRIVYVDHLPRTSAGKLDRRMLKALTPKEEIFSEKVLPRTHEEKILADIWAELLHVTEVDIHTSFFSLGGDSLMVLQMVARLSELGYELPVGQIFTEATVVALAPFLAGKGEAADPLSVVLPLRPQGEGAPVFCIHPVLGISWSFKELVALLPSEHPVYALQDAGLLLNENSPETVEELIDIYLDEILKIHPHGPYCFVGWSMGGVIAHGLSAQLRARGEQIQMLAMLDSYPFEESHRNITLASEENVRLALQFLDIRTDPDRPEPKTAEEVAALFLEGIDISQIPQSAVYGQKDQRNLAKVFLQVTLRNMAMLQKYIPCKSDTDILFIRAAAKGGDASEGVRFDNPEQWKNYTSGRVMVCEQAARHQDMLKTGNIEKISFILNDYLKNSRDEGGGLPYGFPLSPSDSRCAHEVK</sequence>
<evidence type="ECO:0000313" key="5">
    <source>
        <dbReference type="EMBL" id="MCX2563704.1"/>
    </source>
</evidence>
<dbReference type="InterPro" id="IPR010071">
    <property type="entry name" value="AA_adenyl_dom"/>
</dbReference>
<evidence type="ECO:0000259" key="4">
    <source>
        <dbReference type="PROSITE" id="PS50075"/>
    </source>
</evidence>
<proteinExistence type="predicted"/>
<dbReference type="EMBL" id="JAPIUZ010000003">
    <property type="protein sequence ID" value="MCX2563704.1"/>
    <property type="molecule type" value="Genomic_DNA"/>
</dbReference>
<dbReference type="PANTHER" id="PTHR45527:SF1">
    <property type="entry name" value="FATTY ACID SYNTHASE"/>
    <property type="match status" value="1"/>
</dbReference>
<dbReference type="Pfam" id="PF13193">
    <property type="entry name" value="AMP-binding_C"/>
    <property type="match status" value="1"/>
</dbReference>
<dbReference type="InterPro" id="IPR020806">
    <property type="entry name" value="PKS_PP-bd"/>
</dbReference>
<dbReference type="InterPro" id="IPR020802">
    <property type="entry name" value="TesA-like"/>
</dbReference>
<dbReference type="PROSITE" id="PS00455">
    <property type="entry name" value="AMP_BINDING"/>
    <property type="match status" value="1"/>
</dbReference>
<comment type="cofactor">
    <cofactor evidence="1">
        <name>pantetheine 4'-phosphate</name>
        <dbReference type="ChEBI" id="CHEBI:47942"/>
    </cofactor>
</comment>
<evidence type="ECO:0000313" key="6">
    <source>
        <dbReference type="Proteomes" id="UP001301152"/>
    </source>
</evidence>
<dbReference type="InterPro" id="IPR025110">
    <property type="entry name" value="AMP-bd_C"/>
</dbReference>
<dbReference type="PANTHER" id="PTHR45527">
    <property type="entry name" value="NONRIBOSOMAL PEPTIDE SYNTHETASE"/>
    <property type="match status" value="1"/>
</dbReference>
<dbReference type="InterPro" id="IPR009081">
    <property type="entry name" value="PP-bd_ACP"/>
</dbReference>
<dbReference type="InterPro" id="IPR036736">
    <property type="entry name" value="ACP-like_sf"/>
</dbReference>
<keyword evidence="6" id="KW-1185">Reference proteome</keyword>
<dbReference type="InterPro" id="IPR023213">
    <property type="entry name" value="CAT-like_dom_sf"/>
</dbReference>